<keyword evidence="6" id="KW-0560">Oxidoreductase</keyword>
<dbReference type="PANTHER" id="PTHR43876:SF8">
    <property type="entry name" value="2-OCTAPRENYL-6-METHOXYPHENOL HYDROXYLASE"/>
    <property type="match status" value="1"/>
</dbReference>
<dbReference type="STRING" id="252474.B1A74_02995"/>
<dbReference type="Pfam" id="PF01494">
    <property type="entry name" value="FAD_binding_3"/>
    <property type="match status" value="1"/>
</dbReference>
<keyword evidence="9" id="KW-0830">Ubiquinone</keyword>
<dbReference type="PROSITE" id="PS51257">
    <property type="entry name" value="PROKAR_LIPOPROTEIN"/>
    <property type="match status" value="1"/>
</dbReference>
<comment type="cofactor">
    <cofactor evidence="1">
        <name>FAD</name>
        <dbReference type="ChEBI" id="CHEBI:57692"/>
    </cofactor>
</comment>
<evidence type="ECO:0000256" key="5">
    <source>
        <dbReference type="ARBA" id="ARBA00022827"/>
    </source>
</evidence>
<dbReference type="RefSeq" id="WP_077243715.1">
    <property type="nucleotide sequence ID" value="NZ_MUZR01000007.1"/>
</dbReference>
<dbReference type="InterPro" id="IPR010971">
    <property type="entry name" value="UbiH/COQ6"/>
</dbReference>
<dbReference type="GO" id="GO:0008681">
    <property type="term" value="F:2-octaprenyl-6-methoxyphenol hydroxylase activity"/>
    <property type="evidence" value="ECO:0007669"/>
    <property type="project" value="TreeGrafter"/>
</dbReference>
<comment type="caution">
    <text evidence="9">The sequence shown here is derived from an EMBL/GenBank/DDBJ whole genome shotgun (WGS) entry which is preliminary data.</text>
</comment>
<dbReference type="AlphaFoldDB" id="A0A1V3A1A6"/>
<feature type="domain" description="FAD-binding" evidence="8">
    <location>
        <begin position="18"/>
        <end position="331"/>
    </location>
</feature>
<keyword evidence="10" id="KW-1185">Reference proteome</keyword>
<comment type="similarity">
    <text evidence="3">Belongs to the UbiH/COQ6 family.</text>
</comment>
<evidence type="ECO:0000313" key="9">
    <source>
        <dbReference type="EMBL" id="OOC11106.1"/>
    </source>
</evidence>
<evidence type="ECO:0000256" key="4">
    <source>
        <dbReference type="ARBA" id="ARBA00022630"/>
    </source>
</evidence>
<dbReference type="InterPro" id="IPR036188">
    <property type="entry name" value="FAD/NAD-bd_sf"/>
</dbReference>
<name>A0A1V3A1A6_9GAMM</name>
<evidence type="ECO:0000313" key="10">
    <source>
        <dbReference type="Proteomes" id="UP000189177"/>
    </source>
</evidence>
<dbReference type="EMBL" id="MUZR01000007">
    <property type="protein sequence ID" value="OOC11106.1"/>
    <property type="molecule type" value="Genomic_DNA"/>
</dbReference>
<comment type="pathway">
    <text evidence="2">Cofactor biosynthesis; ubiquinone biosynthesis.</text>
</comment>
<keyword evidence="7" id="KW-0503">Monooxygenase</keyword>
<protein>
    <submittedName>
        <fullName evidence="9">Ubiquinone biosynthesis protein UbiH</fullName>
    </submittedName>
</protein>
<evidence type="ECO:0000259" key="8">
    <source>
        <dbReference type="Pfam" id="PF01494"/>
    </source>
</evidence>
<dbReference type="SUPFAM" id="SSF51905">
    <property type="entry name" value="FAD/NAD(P)-binding domain"/>
    <property type="match status" value="1"/>
</dbReference>
<evidence type="ECO:0000256" key="2">
    <source>
        <dbReference type="ARBA" id="ARBA00004749"/>
    </source>
</evidence>
<proteinExistence type="inferred from homology"/>
<evidence type="ECO:0000256" key="6">
    <source>
        <dbReference type="ARBA" id="ARBA00023002"/>
    </source>
</evidence>
<dbReference type="PRINTS" id="PR00420">
    <property type="entry name" value="RNGMNOXGNASE"/>
</dbReference>
<dbReference type="NCBIfam" id="TIGR01988">
    <property type="entry name" value="Ubi-OHases"/>
    <property type="match status" value="1"/>
</dbReference>
<accession>A0A1V3A1A6</accession>
<dbReference type="Gene3D" id="3.50.50.60">
    <property type="entry name" value="FAD/NAD(P)-binding domain"/>
    <property type="match status" value="2"/>
</dbReference>
<evidence type="ECO:0000256" key="7">
    <source>
        <dbReference type="ARBA" id="ARBA00023033"/>
    </source>
</evidence>
<dbReference type="InterPro" id="IPR051205">
    <property type="entry name" value="UbiH/COQ6_monooxygenase"/>
</dbReference>
<keyword evidence="5" id="KW-0274">FAD</keyword>
<evidence type="ECO:0000256" key="1">
    <source>
        <dbReference type="ARBA" id="ARBA00001974"/>
    </source>
</evidence>
<dbReference type="OrthoDB" id="9769565at2"/>
<evidence type="ECO:0000256" key="3">
    <source>
        <dbReference type="ARBA" id="ARBA00005349"/>
    </source>
</evidence>
<keyword evidence="4" id="KW-0285">Flavoprotein</keyword>
<dbReference type="Proteomes" id="UP000189177">
    <property type="component" value="Unassembled WGS sequence"/>
</dbReference>
<dbReference type="UniPathway" id="UPA00232"/>
<organism evidence="9 10">
    <name type="scientific">Thioalkalivibrio halophilus</name>
    <dbReference type="NCBI Taxonomy" id="252474"/>
    <lineage>
        <taxon>Bacteria</taxon>
        <taxon>Pseudomonadati</taxon>
        <taxon>Pseudomonadota</taxon>
        <taxon>Gammaproteobacteria</taxon>
        <taxon>Chromatiales</taxon>
        <taxon>Ectothiorhodospiraceae</taxon>
        <taxon>Thioalkalivibrio</taxon>
    </lineage>
</organism>
<dbReference type="PANTHER" id="PTHR43876">
    <property type="entry name" value="UBIQUINONE BIOSYNTHESIS MONOOXYGENASE COQ6, MITOCHONDRIAL"/>
    <property type="match status" value="1"/>
</dbReference>
<reference evidence="9 10" key="1">
    <citation type="submission" date="2017-02" db="EMBL/GenBank/DDBJ databases">
        <title>Genomic diversity within the haloalkaliphilic genus Thioalkalivibrio.</title>
        <authorList>
            <person name="Ahn A.-C."/>
            <person name="Meier-Kolthoff J."/>
            <person name="Overmars L."/>
            <person name="Richter M."/>
            <person name="Woyke T."/>
            <person name="Sorokin D.Y."/>
            <person name="Muyzer G."/>
        </authorList>
    </citation>
    <scope>NUCLEOTIDE SEQUENCE [LARGE SCALE GENOMIC DNA]</scope>
    <source>
        <strain evidence="9 10">HL17</strain>
    </source>
</reference>
<gene>
    <name evidence="9" type="ORF">B1A74_02995</name>
</gene>
<dbReference type="GO" id="GO:0071949">
    <property type="term" value="F:FAD binding"/>
    <property type="evidence" value="ECO:0007669"/>
    <property type="project" value="InterPro"/>
</dbReference>
<dbReference type="GO" id="GO:0006744">
    <property type="term" value="P:ubiquinone biosynthetic process"/>
    <property type="evidence" value="ECO:0007669"/>
    <property type="project" value="UniProtKB-UniPathway"/>
</dbReference>
<dbReference type="InterPro" id="IPR002938">
    <property type="entry name" value="FAD-bd"/>
</dbReference>
<sequence>MEATVNRGTQTQTQTQTETDIAVVGGGPVGGLMACTLARAGYTVRLFERGPAPDPEHPREDTRGYALAAGSVTLLDDLGYWAELATTAAPIRRIVVSRRGGLGRVRMDAAQMGREALGQVVPAAALDPLLARARDAAGVASHHATTLAGVEAAEDGARRLHLEGPDGAWSCRARLLIAADGVGSPTREALGIPVQRHRYDADALVFDVRPSRAHDGEAFERFTDEGPLALLPQADGRMNVVWVAPPEVCDARLELDEPARMAALQERFGWALGRLHPAGDVLRFPLQRMHAPQPFAERALLLGNAAHSVHPVAGQGLNLALRDVADLLGVLREGAQPDGRPAFVADPGGRHVLEAWARRREGDIRRIVGVTDFLARGMRHVDGLLGHALGLGMMTVDRVPPLRDAFARGAMGLRPVPRHTLSRLPEARA</sequence>